<keyword evidence="1" id="KW-0812">Transmembrane</keyword>
<organism evidence="4 5">
    <name type="scientific">Stentor coeruleus</name>
    <dbReference type="NCBI Taxonomy" id="5963"/>
    <lineage>
        <taxon>Eukaryota</taxon>
        <taxon>Sar</taxon>
        <taxon>Alveolata</taxon>
        <taxon>Ciliophora</taxon>
        <taxon>Postciliodesmatophora</taxon>
        <taxon>Heterotrichea</taxon>
        <taxon>Heterotrichida</taxon>
        <taxon>Stentoridae</taxon>
        <taxon>Stentor</taxon>
    </lineage>
</organism>
<evidence type="ECO:0000313" key="4">
    <source>
        <dbReference type="EMBL" id="OMJ83175.1"/>
    </source>
</evidence>
<dbReference type="Proteomes" id="UP000187209">
    <property type="component" value="Unassembled WGS sequence"/>
</dbReference>
<keyword evidence="1" id="KW-0809">Transit peptide</keyword>
<accession>A0A1R2C2L2</accession>
<evidence type="ECO:0000313" key="5">
    <source>
        <dbReference type="Proteomes" id="UP000187209"/>
    </source>
</evidence>
<dbReference type="AlphaFoldDB" id="A0A1R2C2L2"/>
<evidence type="ECO:0000259" key="3">
    <source>
        <dbReference type="PROSITE" id="PS50969"/>
    </source>
</evidence>
<keyword evidence="1" id="KW-0653">Protein transport</keyword>
<comment type="subunit">
    <text evidence="1">Component of the TIM23 complex.</text>
</comment>
<dbReference type="InterPro" id="IPR050365">
    <property type="entry name" value="TIM50"/>
</dbReference>
<dbReference type="GO" id="GO:0015031">
    <property type="term" value="P:protein transport"/>
    <property type="evidence" value="ECO:0007669"/>
    <property type="project" value="UniProtKB-KW"/>
</dbReference>
<gene>
    <name evidence="4" type="ORF">SteCoe_15953</name>
</gene>
<dbReference type="EMBL" id="MPUH01000313">
    <property type="protein sequence ID" value="OMJ83175.1"/>
    <property type="molecule type" value="Genomic_DNA"/>
</dbReference>
<keyword evidence="5" id="KW-1185">Reference proteome</keyword>
<reference evidence="4 5" key="1">
    <citation type="submission" date="2016-11" db="EMBL/GenBank/DDBJ databases">
        <title>The macronuclear genome of Stentor coeruleus: a giant cell with tiny introns.</title>
        <authorList>
            <person name="Slabodnick M."/>
            <person name="Ruby J.G."/>
            <person name="Reiff S.B."/>
            <person name="Swart E.C."/>
            <person name="Gosai S."/>
            <person name="Prabakaran S."/>
            <person name="Witkowska E."/>
            <person name="Larue G.E."/>
            <person name="Fisher S."/>
            <person name="Freeman R.M."/>
            <person name="Gunawardena J."/>
            <person name="Chu W."/>
            <person name="Stover N.A."/>
            <person name="Gregory B.D."/>
            <person name="Nowacki M."/>
            <person name="Derisi J."/>
            <person name="Roy S.W."/>
            <person name="Marshall W.F."/>
            <person name="Sood P."/>
        </authorList>
    </citation>
    <scope>NUCLEOTIDE SEQUENCE [LARGE SCALE GENOMIC DNA]</scope>
    <source>
        <strain evidence="4">WM001</strain>
    </source>
</reference>
<dbReference type="CDD" id="cd07521">
    <property type="entry name" value="HAD_FCP1-like"/>
    <property type="match status" value="1"/>
</dbReference>
<keyword evidence="1" id="KW-0813">Transport</keyword>
<feature type="region of interest" description="Disordered" evidence="2">
    <location>
        <begin position="1"/>
        <end position="33"/>
    </location>
</feature>
<proteinExistence type="inferred from homology"/>
<keyword evidence="1" id="KW-1133">Transmembrane helix</keyword>
<protein>
    <recommendedName>
        <fullName evidence="1">Mitochondrial import inner membrane translocase subunit TIM50</fullName>
    </recommendedName>
</protein>
<sequence length="461" mass="53806">MSFRHAFKNPLGCITKNNSRNPTPGRRKDKELIPYPPAYPKPNDFNEKENQNTTFMINLEDLLIIERNLLFIFENFNNADEISKVCEELWDMTAENTLNQISNLYRDEHKRSIIRYSMVLLSTGIATLHFFISQYKLYYEIASILRTIAFYTHKSFLILTKFILSRVPFEAGNVWIEKLMVLSKENNKKKRKSNIANLNHYNKAICNNLKKVCRHFMAQIEDPTVKSFKLALLQIVRNSQIQVFDSRSLIEKAFGIKRESLRVGNMVKTPFLPKRYDKKYTLVLDLDETLVHYIENEEKGEYLTRPYAENFINEMTKYYEIIVFTAAVQDYADWILDDFDCCKIIDHRLYRQHTIPAGNYFLKDLNTLGRDLSKVIIVDNVAENFQLQPSNGILIKSWYDDAGDNALQELMPLLKEIASSNVEDVRIALSIYRQQMLEQLSKGIENPKLTLSHSTLKSSSN</sequence>
<dbReference type="Pfam" id="PF03031">
    <property type="entry name" value="NIF"/>
    <property type="match status" value="1"/>
</dbReference>
<dbReference type="SMART" id="SM00577">
    <property type="entry name" value="CPDc"/>
    <property type="match status" value="1"/>
</dbReference>
<dbReference type="PROSITE" id="PS50969">
    <property type="entry name" value="FCP1"/>
    <property type="match status" value="1"/>
</dbReference>
<keyword evidence="1" id="KW-0496">Mitochondrion</keyword>
<keyword evidence="1" id="KW-0472">Membrane</keyword>
<name>A0A1R2C2L2_9CILI</name>
<comment type="function">
    <text evidence="1">Essential component of the TIM23 complex, a complex that mediates the translocation of transit peptide-containing proteins across the mitochondrial inner membrane.</text>
</comment>
<dbReference type="InterPro" id="IPR036412">
    <property type="entry name" value="HAD-like_sf"/>
</dbReference>
<feature type="domain" description="FCP1 homology" evidence="3">
    <location>
        <begin position="275"/>
        <end position="417"/>
    </location>
</feature>
<dbReference type="GO" id="GO:0005744">
    <property type="term" value="C:TIM23 mitochondrial import inner membrane translocase complex"/>
    <property type="evidence" value="ECO:0007669"/>
    <property type="project" value="UniProtKB-UniRule"/>
</dbReference>
<comment type="caution">
    <text evidence="4">The sequence shown here is derived from an EMBL/GenBank/DDBJ whole genome shotgun (WGS) entry which is preliminary data.</text>
</comment>
<evidence type="ECO:0000256" key="2">
    <source>
        <dbReference type="SAM" id="MobiDB-lite"/>
    </source>
</evidence>
<dbReference type="OrthoDB" id="277011at2759"/>
<dbReference type="SUPFAM" id="SSF56784">
    <property type="entry name" value="HAD-like"/>
    <property type="match status" value="1"/>
</dbReference>
<keyword evidence="1" id="KW-0811">Translocation</keyword>
<comment type="similarity">
    <text evidence="1">Belongs to the TIM50 family.</text>
</comment>
<dbReference type="InterPro" id="IPR023214">
    <property type="entry name" value="HAD_sf"/>
</dbReference>
<evidence type="ECO:0000256" key="1">
    <source>
        <dbReference type="RuleBase" id="RU365079"/>
    </source>
</evidence>
<dbReference type="FunFam" id="3.40.50.1000:FF:000184">
    <property type="entry name" value="Uncharacterized protein"/>
    <property type="match status" value="1"/>
</dbReference>
<feature type="transmembrane region" description="Helical" evidence="1">
    <location>
        <begin position="113"/>
        <end position="132"/>
    </location>
</feature>
<dbReference type="Gene3D" id="3.40.50.1000">
    <property type="entry name" value="HAD superfamily/HAD-like"/>
    <property type="match status" value="1"/>
</dbReference>
<comment type="subcellular location">
    <subcellularLocation>
        <location evidence="1">Mitochondrion inner membrane</location>
        <topology evidence="1">Single-pass membrane protein</topology>
    </subcellularLocation>
</comment>
<dbReference type="InterPro" id="IPR004274">
    <property type="entry name" value="FCP1_dom"/>
</dbReference>
<dbReference type="PANTHER" id="PTHR12210">
    <property type="entry name" value="DULLARD PROTEIN PHOSPHATASE"/>
    <property type="match status" value="1"/>
</dbReference>